<keyword evidence="2" id="KW-1185">Reference proteome</keyword>
<dbReference type="Proteomes" id="UP001604336">
    <property type="component" value="Unassembled WGS sequence"/>
</dbReference>
<name>A0ABD1R033_9LAMI</name>
<proteinExistence type="predicted"/>
<comment type="caution">
    <text evidence="1">The sequence shown here is derived from an EMBL/GenBank/DDBJ whole genome shotgun (WGS) entry which is preliminary data.</text>
</comment>
<dbReference type="AlphaFoldDB" id="A0ABD1R033"/>
<gene>
    <name evidence="1" type="ORF">Adt_34435</name>
</gene>
<dbReference type="PANTHER" id="PTHR13402:SF6">
    <property type="entry name" value="SECRETORY 16, ISOFORM I"/>
    <property type="match status" value="1"/>
</dbReference>
<evidence type="ECO:0000313" key="2">
    <source>
        <dbReference type="Proteomes" id="UP001604336"/>
    </source>
</evidence>
<organism evidence="1 2">
    <name type="scientific">Abeliophyllum distichum</name>
    <dbReference type="NCBI Taxonomy" id="126358"/>
    <lineage>
        <taxon>Eukaryota</taxon>
        <taxon>Viridiplantae</taxon>
        <taxon>Streptophyta</taxon>
        <taxon>Embryophyta</taxon>
        <taxon>Tracheophyta</taxon>
        <taxon>Spermatophyta</taxon>
        <taxon>Magnoliopsida</taxon>
        <taxon>eudicotyledons</taxon>
        <taxon>Gunneridae</taxon>
        <taxon>Pentapetalae</taxon>
        <taxon>asterids</taxon>
        <taxon>lamiids</taxon>
        <taxon>Lamiales</taxon>
        <taxon>Oleaceae</taxon>
        <taxon>Forsythieae</taxon>
        <taxon>Abeliophyllum</taxon>
    </lineage>
</organism>
<dbReference type="EMBL" id="JBFOLK010000010">
    <property type="protein sequence ID" value="KAL2481469.1"/>
    <property type="molecule type" value="Genomic_DNA"/>
</dbReference>
<accession>A0ABD1R033</accession>
<dbReference type="PANTHER" id="PTHR13402">
    <property type="entry name" value="RGPR-RELATED"/>
    <property type="match status" value="1"/>
</dbReference>
<protein>
    <submittedName>
        <fullName evidence="1">Protein transport protein sec16</fullName>
    </submittedName>
</protein>
<reference evidence="2" key="1">
    <citation type="submission" date="2024-07" db="EMBL/GenBank/DDBJ databases">
        <title>Two chromosome-level genome assemblies of Korean endemic species Abeliophyllum distichum and Forsythia ovata (Oleaceae).</title>
        <authorList>
            <person name="Jang H."/>
        </authorList>
    </citation>
    <scope>NUCLEOTIDE SEQUENCE [LARGE SCALE GENOMIC DNA]</scope>
</reference>
<evidence type="ECO:0000313" key="1">
    <source>
        <dbReference type="EMBL" id="KAL2481469.1"/>
    </source>
</evidence>
<sequence>MLNCSSKQQHHALIKYQVPVMIYLLSMTRQSIAGTVAETATTESVTDWNQVLRVNDITTSTANWNQVLPGSNDATNAVSDWNQASQANNRYPQHMVFYPEYPGWYYDTVAQEWRSLDSYISSAQFTQAQDQVNQNGYALTVTFSHNNDQKTYSGYDQVNNYASQGFSSQGQDHKFTTGLSPSIITINRNQLCGNLKLLQRVTLFYNIIETNKWRLSMGRTLSCEVMVTLPCQNSL</sequence>